<evidence type="ECO:0000256" key="2">
    <source>
        <dbReference type="ARBA" id="ARBA00005745"/>
    </source>
</evidence>
<dbReference type="EMBL" id="MHKQ01000025">
    <property type="protein sequence ID" value="OGY93259.1"/>
    <property type="molecule type" value="Genomic_DNA"/>
</dbReference>
<dbReference type="PANTHER" id="PTHR30012:SF0">
    <property type="entry name" value="TYPE II SECRETION SYSTEM PROTEIN F-RELATED"/>
    <property type="match status" value="1"/>
</dbReference>
<dbReference type="Proteomes" id="UP000177626">
    <property type="component" value="Unassembled WGS sequence"/>
</dbReference>
<dbReference type="Gene3D" id="1.20.81.30">
    <property type="entry name" value="Type II secretion system (T2SS), domain F"/>
    <property type="match status" value="2"/>
</dbReference>
<gene>
    <name evidence="10" type="ORF">A2406_01200</name>
</gene>
<evidence type="ECO:0000256" key="5">
    <source>
        <dbReference type="ARBA" id="ARBA00022692"/>
    </source>
</evidence>
<proteinExistence type="inferred from homology"/>
<evidence type="ECO:0000256" key="8">
    <source>
        <dbReference type="SAM" id="Phobius"/>
    </source>
</evidence>
<dbReference type="AlphaFoldDB" id="A0A1G2BXM2"/>
<sequence length="402" mass="44787">MPIYKYRARTKDGRIIKGAVEAVMEDDALDLLSEKGLIIVDLLETKQKKVRRFNINVGTIKHKDLVIFSRQLSVMISATVPIVQALKILAQQTTNPMFVDKIIEMSNDIDGGMRFSGALSKHDKIFSNFYVAMVKSGETSGKLDEILQYLADQMEKDYDLVSRIKGAMIYPIFIISGMVVVGFLMMTFVVPQMVKMLEETGAELPFLTRLLVSVSSFMNQYWYLIVLGVVVAIVILRWWIKSKPGKVTWDAIKIRIPIFGGLFKKIYIVRFTRSFATLIKGGVPIASALAITAEVVDNRAYEKLILETVDEVEGGNSVATLFSNSDIMPKMLSQMMVIGEKTGRLDDVLERLSNFYSREIDNLVGSLTSLIEPLILIVMGVGVGGMVAAIMLPMFKVAQSIG</sequence>
<comment type="caution">
    <text evidence="10">The sequence shown here is derived from an EMBL/GenBank/DDBJ whole genome shotgun (WGS) entry which is preliminary data.</text>
</comment>
<comment type="subcellular location">
    <subcellularLocation>
        <location evidence="1">Cell inner membrane</location>
        <topology evidence="1">Multi-pass membrane protein</topology>
    </subcellularLocation>
</comment>
<keyword evidence="5 8" id="KW-0812">Transmembrane</keyword>
<evidence type="ECO:0000259" key="9">
    <source>
        <dbReference type="Pfam" id="PF00482"/>
    </source>
</evidence>
<dbReference type="InterPro" id="IPR042094">
    <property type="entry name" value="T2SS_GspF_sf"/>
</dbReference>
<dbReference type="InterPro" id="IPR018076">
    <property type="entry name" value="T2SS_GspF_dom"/>
</dbReference>
<dbReference type="PANTHER" id="PTHR30012">
    <property type="entry name" value="GENERAL SECRETION PATHWAY PROTEIN"/>
    <property type="match status" value="1"/>
</dbReference>
<evidence type="ECO:0000256" key="4">
    <source>
        <dbReference type="ARBA" id="ARBA00022519"/>
    </source>
</evidence>
<keyword evidence="7 8" id="KW-0472">Membrane</keyword>
<feature type="domain" description="Type II secretion system protein GspF" evidence="9">
    <location>
        <begin position="68"/>
        <end position="191"/>
    </location>
</feature>
<keyword evidence="4" id="KW-0997">Cell inner membrane</keyword>
<evidence type="ECO:0000313" key="11">
    <source>
        <dbReference type="Proteomes" id="UP000177626"/>
    </source>
</evidence>
<evidence type="ECO:0000256" key="6">
    <source>
        <dbReference type="ARBA" id="ARBA00022989"/>
    </source>
</evidence>
<dbReference type="FunFam" id="1.20.81.30:FF:000001">
    <property type="entry name" value="Type II secretion system protein F"/>
    <property type="match status" value="2"/>
</dbReference>
<evidence type="ECO:0000313" key="10">
    <source>
        <dbReference type="EMBL" id="OGY93259.1"/>
    </source>
</evidence>
<comment type="similarity">
    <text evidence="2">Belongs to the GSP F family.</text>
</comment>
<protein>
    <recommendedName>
        <fullName evidence="9">Type II secretion system protein GspF domain-containing protein</fullName>
    </recommendedName>
</protein>
<evidence type="ECO:0000256" key="1">
    <source>
        <dbReference type="ARBA" id="ARBA00004429"/>
    </source>
</evidence>
<dbReference type="Pfam" id="PF00482">
    <property type="entry name" value="T2SSF"/>
    <property type="match status" value="2"/>
</dbReference>
<dbReference type="PRINTS" id="PR00812">
    <property type="entry name" value="BCTERIALGSPF"/>
</dbReference>
<dbReference type="GO" id="GO:0005886">
    <property type="term" value="C:plasma membrane"/>
    <property type="evidence" value="ECO:0007669"/>
    <property type="project" value="UniProtKB-SubCell"/>
</dbReference>
<keyword evidence="6 8" id="KW-1133">Transmembrane helix</keyword>
<feature type="transmembrane region" description="Helical" evidence="8">
    <location>
        <begin position="221"/>
        <end position="240"/>
    </location>
</feature>
<feature type="transmembrane region" description="Helical" evidence="8">
    <location>
        <begin position="168"/>
        <end position="190"/>
    </location>
</feature>
<keyword evidence="3" id="KW-1003">Cell membrane</keyword>
<accession>A0A1G2BXM2</accession>
<feature type="transmembrane region" description="Helical" evidence="8">
    <location>
        <begin position="374"/>
        <end position="395"/>
    </location>
</feature>
<organism evidence="10 11">
    <name type="scientific">Candidatus Komeilibacteria bacterium RIFOXYC1_FULL_37_11</name>
    <dbReference type="NCBI Taxonomy" id="1798555"/>
    <lineage>
        <taxon>Bacteria</taxon>
        <taxon>Candidatus Komeiliibacteriota</taxon>
    </lineage>
</organism>
<name>A0A1G2BXM2_9BACT</name>
<feature type="domain" description="Type II secretion system protein GspF" evidence="9">
    <location>
        <begin position="271"/>
        <end position="393"/>
    </location>
</feature>
<evidence type="ECO:0000256" key="3">
    <source>
        <dbReference type="ARBA" id="ARBA00022475"/>
    </source>
</evidence>
<reference evidence="10 11" key="1">
    <citation type="journal article" date="2016" name="Nat. Commun.">
        <title>Thousands of microbial genomes shed light on interconnected biogeochemical processes in an aquifer system.</title>
        <authorList>
            <person name="Anantharaman K."/>
            <person name="Brown C.T."/>
            <person name="Hug L.A."/>
            <person name="Sharon I."/>
            <person name="Castelle C.J."/>
            <person name="Probst A.J."/>
            <person name="Thomas B.C."/>
            <person name="Singh A."/>
            <person name="Wilkins M.J."/>
            <person name="Karaoz U."/>
            <person name="Brodie E.L."/>
            <person name="Williams K.H."/>
            <person name="Hubbard S.S."/>
            <person name="Banfield J.F."/>
        </authorList>
    </citation>
    <scope>NUCLEOTIDE SEQUENCE [LARGE SCALE GENOMIC DNA]</scope>
</reference>
<dbReference type="InterPro" id="IPR003004">
    <property type="entry name" value="GspF/PilC"/>
</dbReference>
<evidence type="ECO:0000256" key="7">
    <source>
        <dbReference type="ARBA" id="ARBA00023136"/>
    </source>
</evidence>